<reference evidence="1 2" key="1">
    <citation type="journal article" date="2016" name="Front. Microbiol.">
        <title>Single-Cell (Meta-)Genomics of a Dimorphic Candidatus Thiomargarita nelsonii Reveals Genomic Plasticity.</title>
        <authorList>
            <person name="Flood B.E."/>
            <person name="Fliss P."/>
            <person name="Jones D.S."/>
            <person name="Dick G.J."/>
            <person name="Jain S."/>
            <person name="Kaster A.K."/>
            <person name="Winkel M."/>
            <person name="Mussmann M."/>
            <person name="Bailey J."/>
        </authorList>
    </citation>
    <scope>NUCLEOTIDE SEQUENCE [LARGE SCALE GENOMIC DNA]</scope>
    <source>
        <strain evidence="1">Hydrate Ridge</strain>
    </source>
</reference>
<proteinExistence type="predicted"/>
<accession>A0A0A6RRD9</accession>
<dbReference type="Proteomes" id="UP000030428">
    <property type="component" value="Unassembled WGS sequence"/>
</dbReference>
<gene>
    <name evidence="1" type="ORF">PN36_24920</name>
</gene>
<comment type="caution">
    <text evidence="1">The sequence shown here is derived from an EMBL/GenBank/DDBJ whole genome shotgun (WGS) entry which is preliminary data.</text>
</comment>
<evidence type="ECO:0000313" key="2">
    <source>
        <dbReference type="Proteomes" id="UP000030428"/>
    </source>
</evidence>
<dbReference type="EMBL" id="JSZA02000133">
    <property type="protein sequence ID" value="KHD06416.1"/>
    <property type="molecule type" value="Genomic_DNA"/>
</dbReference>
<keyword evidence="2" id="KW-1185">Reference proteome</keyword>
<protein>
    <submittedName>
        <fullName evidence="1">Uncharacterized protein</fullName>
    </submittedName>
</protein>
<organism evidence="1 2">
    <name type="scientific">Candidatus Thiomargarita nelsonii</name>
    <dbReference type="NCBI Taxonomy" id="1003181"/>
    <lineage>
        <taxon>Bacteria</taxon>
        <taxon>Pseudomonadati</taxon>
        <taxon>Pseudomonadota</taxon>
        <taxon>Gammaproteobacteria</taxon>
        <taxon>Thiotrichales</taxon>
        <taxon>Thiotrichaceae</taxon>
        <taxon>Thiomargarita</taxon>
    </lineage>
</organism>
<sequence length="65" mass="7604">MKESVLMTEEQLITQAVNALIEKLGILEATRFFALKSDSKLDSVKWHQEWQAQLDKEAFFDEVFK</sequence>
<evidence type="ECO:0000313" key="1">
    <source>
        <dbReference type="EMBL" id="KHD06416.1"/>
    </source>
</evidence>
<dbReference type="AlphaFoldDB" id="A0A0A6RRD9"/>
<name>A0A0A6RRD9_9GAMM</name>